<dbReference type="SMART" id="SM00054">
    <property type="entry name" value="EFh"/>
    <property type="match status" value="2"/>
</dbReference>
<feature type="coiled-coil region" evidence="2">
    <location>
        <begin position="75"/>
        <end position="111"/>
    </location>
</feature>
<name>A0AAD5L998_PYTIN</name>
<feature type="domain" description="EF-hand" evidence="3">
    <location>
        <begin position="159"/>
        <end position="194"/>
    </location>
</feature>
<evidence type="ECO:0000259" key="3">
    <source>
        <dbReference type="PROSITE" id="PS50222"/>
    </source>
</evidence>
<evidence type="ECO:0000313" key="4">
    <source>
        <dbReference type="EMBL" id="KAJ0390972.1"/>
    </source>
</evidence>
<gene>
    <name evidence="4" type="ORF">P43SY_011681</name>
</gene>
<dbReference type="PROSITE" id="PS50222">
    <property type="entry name" value="EF_HAND_2"/>
    <property type="match status" value="2"/>
</dbReference>
<dbReference type="InterPro" id="IPR018247">
    <property type="entry name" value="EF_Hand_1_Ca_BS"/>
</dbReference>
<dbReference type="Gene3D" id="1.10.238.10">
    <property type="entry name" value="EF-hand"/>
    <property type="match status" value="2"/>
</dbReference>
<comment type="caution">
    <text evidence="4">The sequence shown here is derived from an EMBL/GenBank/DDBJ whole genome shotgun (WGS) entry which is preliminary data.</text>
</comment>
<dbReference type="PROSITE" id="PS00018">
    <property type="entry name" value="EF_HAND_1"/>
    <property type="match status" value="1"/>
</dbReference>
<sequence>MSVRDAQRLVQRLERGYFCMAECPWLQSFLERLFPRPLLFRFRSPRVMEECPRLMPTALLQRCSQLALIACHHWKTHVREELRQLREQRTMARCEDEAKQIAHAVRQLMAQQQQQQHVGGVDAHTLSHDAEDEAHSAPAASALAAMWRKLHGVFVAAWERGTRVHELFRRLDERGDGVIDRAELRTGLRRFGVRIDRTMTRAVRRSSSSSASTRDDVDARMIEQVATAVAQLRERVLEAATDHLRVTGRSAADYFAFRDALRHVFDEFDVDQNGELGLSELVQCMAAIQFQVTPANLAMLRECFVVDANSETVSIDAFIQLGILGFQLRDALLRRVKAAHRHTESIEDAVRVVFKGSFPSTKRQASVV</sequence>
<dbReference type="AlphaFoldDB" id="A0AAD5L998"/>
<accession>A0AAD5L998</accession>
<protein>
    <recommendedName>
        <fullName evidence="3">EF-hand domain-containing protein</fullName>
    </recommendedName>
</protein>
<feature type="domain" description="EF-hand" evidence="3">
    <location>
        <begin position="256"/>
        <end position="291"/>
    </location>
</feature>
<evidence type="ECO:0000256" key="1">
    <source>
        <dbReference type="ARBA" id="ARBA00022837"/>
    </source>
</evidence>
<keyword evidence="1" id="KW-0106">Calcium</keyword>
<keyword evidence="2" id="KW-0175">Coiled coil</keyword>
<dbReference type="Pfam" id="PF13202">
    <property type="entry name" value="EF-hand_5"/>
    <property type="match status" value="1"/>
</dbReference>
<evidence type="ECO:0000256" key="2">
    <source>
        <dbReference type="SAM" id="Coils"/>
    </source>
</evidence>
<dbReference type="EMBL" id="JAKCXM010001431">
    <property type="protein sequence ID" value="KAJ0390972.1"/>
    <property type="molecule type" value="Genomic_DNA"/>
</dbReference>
<dbReference type="InterPro" id="IPR011992">
    <property type="entry name" value="EF-hand-dom_pair"/>
</dbReference>
<dbReference type="Proteomes" id="UP001209570">
    <property type="component" value="Unassembled WGS sequence"/>
</dbReference>
<evidence type="ECO:0000313" key="5">
    <source>
        <dbReference type="Proteomes" id="UP001209570"/>
    </source>
</evidence>
<dbReference type="SUPFAM" id="SSF47473">
    <property type="entry name" value="EF-hand"/>
    <property type="match status" value="1"/>
</dbReference>
<dbReference type="Pfam" id="PF13405">
    <property type="entry name" value="EF-hand_6"/>
    <property type="match status" value="1"/>
</dbReference>
<organism evidence="4 5">
    <name type="scientific">Pythium insidiosum</name>
    <name type="common">Pythiosis disease agent</name>
    <dbReference type="NCBI Taxonomy" id="114742"/>
    <lineage>
        <taxon>Eukaryota</taxon>
        <taxon>Sar</taxon>
        <taxon>Stramenopiles</taxon>
        <taxon>Oomycota</taxon>
        <taxon>Peronosporomycetes</taxon>
        <taxon>Pythiales</taxon>
        <taxon>Pythiaceae</taxon>
        <taxon>Pythium</taxon>
    </lineage>
</organism>
<keyword evidence="5" id="KW-1185">Reference proteome</keyword>
<reference evidence="4" key="1">
    <citation type="submission" date="2021-12" db="EMBL/GenBank/DDBJ databases">
        <title>Prjna785345.</title>
        <authorList>
            <person name="Rujirawat T."/>
            <person name="Krajaejun T."/>
        </authorList>
    </citation>
    <scope>NUCLEOTIDE SEQUENCE</scope>
    <source>
        <strain evidence="4">Pi057C3</strain>
    </source>
</reference>
<dbReference type="GO" id="GO:0005509">
    <property type="term" value="F:calcium ion binding"/>
    <property type="evidence" value="ECO:0007669"/>
    <property type="project" value="InterPro"/>
</dbReference>
<proteinExistence type="predicted"/>
<dbReference type="InterPro" id="IPR002048">
    <property type="entry name" value="EF_hand_dom"/>
</dbReference>